<evidence type="ECO:0000256" key="6">
    <source>
        <dbReference type="ARBA" id="ARBA00015188"/>
    </source>
</evidence>
<dbReference type="EC" id="1.3.1.98" evidence="5 19"/>
<comment type="pathway">
    <text evidence="4 19">Cell wall biogenesis; peptidoglycan biosynthesis.</text>
</comment>
<evidence type="ECO:0000256" key="3">
    <source>
        <dbReference type="ARBA" id="ARBA00004496"/>
    </source>
</evidence>
<evidence type="ECO:0000256" key="18">
    <source>
        <dbReference type="ARBA" id="ARBA00048914"/>
    </source>
</evidence>
<keyword evidence="15 19" id="KW-0131">Cell cycle</keyword>
<dbReference type="PANTHER" id="PTHR21071">
    <property type="entry name" value="UDP-N-ACETYLENOLPYRUVOYLGLUCOSAMINE REDUCTASE"/>
    <property type="match status" value="1"/>
</dbReference>
<dbReference type="GO" id="GO:0050660">
    <property type="term" value="F:flavin adenine dinucleotide binding"/>
    <property type="evidence" value="ECO:0007669"/>
    <property type="project" value="InterPro"/>
</dbReference>
<dbReference type="GO" id="GO:0005829">
    <property type="term" value="C:cytosol"/>
    <property type="evidence" value="ECO:0007669"/>
    <property type="project" value="TreeGrafter"/>
</dbReference>
<dbReference type="HAMAP" id="MF_00037">
    <property type="entry name" value="MurB"/>
    <property type="match status" value="1"/>
</dbReference>
<dbReference type="EMBL" id="CP054493">
    <property type="protein sequence ID" value="QOY54585.1"/>
    <property type="molecule type" value="Genomic_DNA"/>
</dbReference>
<evidence type="ECO:0000313" key="22">
    <source>
        <dbReference type="Proteomes" id="UP000593836"/>
    </source>
</evidence>
<evidence type="ECO:0000256" key="14">
    <source>
        <dbReference type="ARBA" id="ARBA00023002"/>
    </source>
</evidence>
<keyword evidence="12 19" id="KW-0133">Cell shape</keyword>
<dbReference type="PANTHER" id="PTHR21071:SF4">
    <property type="entry name" value="UDP-N-ACETYLENOLPYRUVOYLGLUCOSAMINE REDUCTASE"/>
    <property type="match status" value="1"/>
</dbReference>
<name>A0A7S7RQL2_9BACT</name>
<keyword evidence="14 19" id="KW-0560">Oxidoreductase</keyword>
<evidence type="ECO:0000256" key="15">
    <source>
        <dbReference type="ARBA" id="ARBA00023306"/>
    </source>
</evidence>
<dbReference type="GO" id="GO:0051301">
    <property type="term" value="P:cell division"/>
    <property type="evidence" value="ECO:0007669"/>
    <property type="project" value="UniProtKB-KW"/>
</dbReference>
<evidence type="ECO:0000256" key="1">
    <source>
        <dbReference type="ARBA" id="ARBA00001974"/>
    </source>
</evidence>
<dbReference type="Gene3D" id="3.30.465.10">
    <property type="match status" value="1"/>
</dbReference>
<evidence type="ECO:0000256" key="7">
    <source>
        <dbReference type="ARBA" id="ARBA00022490"/>
    </source>
</evidence>
<gene>
    <name evidence="19" type="primary">murB</name>
    <name evidence="21" type="ORF">HUE87_12100</name>
</gene>
<evidence type="ECO:0000256" key="5">
    <source>
        <dbReference type="ARBA" id="ARBA00012518"/>
    </source>
</evidence>
<comment type="catalytic activity">
    <reaction evidence="18 19">
        <text>UDP-N-acetyl-alpha-D-muramate + NADP(+) = UDP-N-acetyl-3-O-(1-carboxyvinyl)-alpha-D-glucosamine + NADPH + H(+)</text>
        <dbReference type="Rhea" id="RHEA:12248"/>
        <dbReference type="ChEBI" id="CHEBI:15378"/>
        <dbReference type="ChEBI" id="CHEBI:57783"/>
        <dbReference type="ChEBI" id="CHEBI:58349"/>
        <dbReference type="ChEBI" id="CHEBI:68483"/>
        <dbReference type="ChEBI" id="CHEBI:70757"/>
        <dbReference type="EC" id="1.3.1.98"/>
    </reaction>
</comment>
<accession>A0A7S7RQL2</accession>
<evidence type="ECO:0000256" key="13">
    <source>
        <dbReference type="ARBA" id="ARBA00022984"/>
    </source>
</evidence>
<keyword evidence="22" id="KW-1185">Reference proteome</keyword>
<dbReference type="SUPFAM" id="SSF56194">
    <property type="entry name" value="Uridine diphospho-N-Acetylenolpyruvylglucosamine reductase, MurB, C-terminal domain"/>
    <property type="match status" value="1"/>
</dbReference>
<dbReference type="RefSeq" id="WP_194366630.1">
    <property type="nucleotide sequence ID" value="NZ_CP054493.1"/>
</dbReference>
<evidence type="ECO:0000256" key="2">
    <source>
        <dbReference type="ARBA" id="ARBA00003921"/>
    </source>
</evidence>
<dbReference type="Gene3D" id="3.90.78.10">
    <property type="entry name" value="UDP-N-acetylenolpyruvoylglucosamine reductase, C-terminal domain"/>
    <property type="match status" value="1"/>
</dbReference>
<dbReference type="InterPro" id="IPR036635">
    <property type="entry name" value="MurB_C_sf"/>
</dbReference>
<dbReference type="UniPathway" id="UPA00219"/>
<evidence type="ECO:0000256" key="11">
    <source>
        <dbReference type="ARBA" id="ARBA00022857"/>
    </source>
</evidence>
<dbReference type="Pfam" id="PF02873">
    <property type="entry name" value="MurB_C"/>
    <property type="match status" value="1"/>
</dbReference>
<dbReference type="Proteomes" id="UP000593836">
    <property type="component" value="Chromosome"/>
</dbReference>
<evidence type="ECO:0000256" key="9">
    <source>
        <dbReference type="ARBA" id="ARBA00022630"/>
    </source>
</evidence>
<comment type="similarity">
    <text evidence="19">Belongs to the MurB family.</text>
</comment>
<dbReference type="NCBIfam" id="TIGR00179">
    <property type="entry name" value="murB"/>
    <property type="match status" value="1"/>
</dbReference>
<evidence type="ECO:0000256" key="10">
    <source>
        <dbReference type="ARBA" id="ARBA00022827"/>
    </source>
</evidence>
<dbReference type="InterPro" id="IPR003170">
    <property type="entry name" value="MurB"/>
</dbReference>
<keyword evidence="9 19" id="KW-0285">Flavoprotein</keyword>
<evidence type="ECO:0000256" key="12">
    <source>
        <dbReference type="ARBA" id="ARBA00022960"/>
    </source>
</evidence>
<keyword evidence="10 19" id="KW-0274">FAD</keyword>
<feature type="active site" evidence="19">
    <location>
        <position position="152"/>
    </location>
</feature>
<evidence type="ECO:0000256" key="17">
    <source>
        <dbReference type="ARBA" id="ARBA00031026"/>
    </source>
</evidence>
<evidence type="ECO:0000256" key="8">
    <source>
        <dbReference type="ARBA" id="ARBA00022618"/>
    </source>
</evidence>
<keyword evidence="16 19" id="KW-0961">Cell wall biogenesis/degradation</keyword>
<keyword evidence="11 19" id="KW-0521">NADP</keyword>
<evidence type="ECO:0000259" key="20">
    <source>
        <dbReference type="Pfam" id="PF02873"/>
    </source>
</evidence>
<reference evidence="21 22" key="1">
    <citation type="submission" date="2020-05" db="EMBL/GenBank/DDBJ databases">
        <title>Sulfurimonas marisnigri, sp. nov., and Sulfurimonas baltica, sp. nov., manganese oxide reducing chemolithoautotrophs of the class Epsilonproteobacteria isolated from the pelagic redoxclines of the Black and Baltic Seas and emended description of the genus Sulfurimonas.</title>
        <authorList>
            <person name="Henkel J.V."/>
            <person name="Laudan C."/>
            <person name="Werner J."/>
            <person name="Neu T."/>
            <person name="Plewe S."/>
            <person name="Sproer C."/>
            <person name="Bunk B."/>
            <person name="Schulz-Vogt H.N."/>
        </authorList>
    </citation>
    <scope>NUCLEOTIDE SEQUENCE [LARGE SCALE GENOMIC DNA]</scope>
    <source>
        <strain evidence="21 22">SoZ1</strain>
    </source>
</reference>
<comment type="function">
    <text evidence="2 19">Cell wall formation.</text>
</comment>
<dbReference type="KEGG" id="smas:HUE87_12100"/>
<dbReference type="SUPFAM" id="SSF56176">
    <property type="entry name" value="FAD-binding/transporter-associated domain-like"/>
    <property type="match status" value="1"/>
</dbReference>
<feature type="active site" description="Proton donor" evidence="19">
    <location>
        <position position="194"/>
    </location>
</feature>
<sequence>MKTKSINFAKFSSFKIGATIDVALLDSCETPTNDYYIIGSCNNILIGVQPPPLMKLDKKYDYIKIENNTLKIGGATPSGKIASFCKKHNIANFEFVSHLPGTLGGLVFMNAGLKEFEIFNNLISISTCTVRNEETHFGRKVIFKQDISFGYRYTDISSPILEATFSLTYGFDEKKVDVFKKMRSNQPSMPSAGSCFKNPKGDYAGRLIEEVGLKGFKAGDMEFSPEHANFLVNNNNGTFDDAIFLIQEAQRKVYEKFGIWLECEIGVLDIRYMGKDSKLLNPYM</sequence>
<proteinExistence type="inferred from homology"/>
<organism evidence="21 22">
    <name type="scientific">Candidatus Sulfurimonas marisnigri</name>
    <dbReference type="NCBI Taxonomy" id="2740405"/>
    <lineage>
        <taxon>Bacteria</taxon>
        <taxon>Pseudomonadati</taxon>
        <taxon>Campylobacterota</taxon>
        <taxon>Epsilonproteobacteria</taxon>
        <taxon>Campylobacterales</taxon>
        <taxon>Sulfurimonadaceae</taxon>
        <taxon>Sulfurimonas</taxon>
    </lineage>
</organism>
<dbReference type="GO" id="GO:0008360">
    <property type="term" value="P:regulation of cell shape"/>
    <property type="evidence" value="ECO:0007669"/>
    <property type="project" value="UniProtKB-KW"/>
</dbReference>
<keyword evidence="8 19" id="KW-0132">Cell division</keyword>
<feature type="domain" description="UDP-N-acetylenolpyruvoylglucosamine reductase C-terminal" evidence="20">
    <location>
        <begin position="176"/>
        <end position="267"/>
    </location>
</feature>
<feature type="active site" evidence="19">
    <location>
        <position position="264"/>
    </location>
</feature>
<dbReference type="AlphaFoldDB" id="A0A7S7RQL2"/>
<keyword evidence="13 19" id="KW-0573">Peptidoglycan synthesis</keyword>
<evidence type="ECO:0000256" key="16">
    <source>
        <dbReference type="ARBA" id="ARBA00023316"/>
    </source>
</evidence>
<comment type="subcellular location">
    <subcellularLocation>
        <location evidence="3 19">Cytoplasm</location>
    </subcellularLocation>
</comment>
<dbReference type="InterPro" id="IPR016169">
    <property type="entry name" value="FAD-bd_PCMH_sub2"/>
</dbReference>
<protein>
    <recommendedName>
        <fullName evidence="6 19">UDP-N-acetylenolpyruvoylglucosamine reductase</fullName>
        <ecNumber evidence="5 19">1.3.1.98</ecNumber>
    </recommendedName>
    <alternativeName>
        <fullName evidence="17 19">UDP-N-acetylmuramate dehydrogenase</fullName>
    </alternativeName>
</protein>
<dbReference type="GO" id="GO:0008762">
    <property type="term" value="F:UDP-N-acetylmuramate dehydrogenase activity"/>
    <property type="evidence" value="ECO:0007669"/>
    <property type="project" value="UniProtKB-UniRule"/>
</dbReference>
<evidence type="ECO:0000256" key="19">
    <source>
        <dbReference type="HAMAP-Rule" id="MF_00037"/>
    </source>
</evidence>
<comment type="cofactor">
    <cofactor evidence="1 19">
        <name>FAD</name>
        <dbReference type="ChEBI" id="CHEBI:57692"/>
    </cofactor>
</comment>
<evidence type="ECO:0000313" key="21">
    <source>
        <dbReference type="EMBL" id="QOY54585.1"/>
    </source>
</evidence>
<dbReference type="GO" id="GO:0009252">
    <property type="term" value="P:peptidoglycan biosynthetic process"/>
    <property type="evidence" value="ECO:0007669"/>
    <property type="project" value="UniProtKB-UniRule"/>
</dbReference>
<keyword evidence="7 19" id="KW-0963">Cytoplasm</keyword>
<dbReference type="GO" id="GO:0071555">
    <property type="term" value="P:cell wall organization"/>
    <property type="evidence" value="ECO:0007669"/>
    <property type="project" value="UniProtKB-KW"/>
</dbReference>
<evidence type="ECO:0000256" key="4">
    <source>
        <dbReference type="ARBA" id="ARBA00004752"/>
    </source>
</evidence>
<dbReference type="InterPro" id="IPR036318">
    <property type="entry name" value="FAD-bd_PCMH-like_sf"/>
</dbReference>
<dbReference type="InterPro" id="IPR011601">
    <property type="entry name" value="MurB_C"/>
</dbReference>
<dbReference type="NCBIfam" id="NF010479">
    <property type="entry name" value="PRK13904.1"/>
    <property type="match status" value="1"/>
</dbReference>